<feature type="coiled-coil region" evidence="1">
    <location>
        <begin position="58"/>
        <end position="109"/>
    </location>
</feature>
<feature type="compositionally biased region" description="Polar residues" evidence="2">
    <location>
        <begin position="246"/>
        <end position="265"/>
    </location>
</feature>
<dbReference type="Proteomes" id="UP000824469">
    <property type="component" value="Unassembled WGS sequence"/>
</dbReference>
<feature type="region of interest" description="Disordered" evidence="2">
    <location>
        <begin position="172"/>
        <end position="206"/>
    </location>
</feature>
<evidence type="ECO:0000313" key="4">
    <source>
        <dbReference type="Proteomes" id="UP000824469"/>
    </source>
</evidence>
<feature type="compositionally biased region" description="Polar residues" evidence="2">
    <location>
        <begin position="275"/>
        <end position="292"/>
    </location>
</feature>
<evidence type="ECO:0000313" key="3">
    <source>
        <dbReference type="EMBL" id="KAH9325994.1"/>
    </source>
</evidence>
<feature type="region of interest" description="Disordered" evidence="2">
    <location>
        <begin position="118"/>
        <end position="148"/>
    </location>
</feature>
<feature type="region of interest" description="Disordered" evidence="2">
    <location>
        <begin position="225"/>
        <end position="298"/>
    </location>
</feature>
<dbReference type="AlphaFoldDB" id="A0AA38GPE6"/>
<keyword evidence="1" id="KW-0175">Coiled coil</keyword>
<feature type="region of interest" description="Disordered" evidence="2">
    <location>
        <begin position="1"/>
        <end position="46"/>
    </location>
</feature>
<dbReference type="PANTHER" id="PTHR33701">
    <property type="entry name" value="TRANSMEMBRANE PROTEIN"/>
    <property type="match status" value="1"/>
</dbReference>
<feature type="compositionally biased region" description="Basic and acidic residues" evidence="2">
    <location>
        <begin position="1"/>
        <end position="19"/>
    </location>
</feature>
<sequence length="561" mass="62624">MENASHEEALGDRNCKDEQSGVGQCNNNSSEASVSPHHTDRPQALCEDTANKTVEYLRARLLAERATSKAAKEAAENNAKRLMELERMLEVETEQRKKAEEAMQEVMEILRIVRLSSASDHAGSDRAGKEKHMRKEERDDFEDGRSSNSISFGAIEETEEILEANVNNCKLQKDGHSSASSVKSVEQRTEESIDFSNNGKDEDHGQYKGFIQDQMSSIVLSSPSLQNQEIHDQMSNQRETKDDSVVLSSPSLQNQEIHDQMSNQSKTKDDGIVLSSPSLQNQEIHDQISNQSETKDDSIVLSSPSLQNQEIYDQMSKQTEAKDDCPVLSPSSLLNLDIQDQMSNQSEIKDDGMVLSSPSLQNQGIHDQKSKLSEIKDNCIVLSSSLKKQGEYYASADRGVSLSKDGLNEKCDAFQGPAPESFTNSSVAMHPRLMLEENITGLYDQMGNEAAPLAGQDQKKFLSLKLHELVDQIVCASEKEIHKYENSTLQTFNRSSKLPALESSSVQKATNDRNSRSSDFQPEVPCKEPLTGLMVWKQIRVLTEILILESRMRGQLLHPWT</sequence>
<feature type="compositionally biased region" description="Polar residues" evidence="2">
    <location>
        <begin position="225"/>
        <end position="237"/>
    </location>
</feature>
<comment type="caution">
    <text evidence="3">The sequence shown here is derived from an EMBL/GenBank/DDBJ whole genome shotgun (WGS) entry which is preliminary data.</text>
</comment>
<protein>
    <submittedName>
        <fullName evidence="3">Uncharacterized protein</fullName>
    </submittedName>
</protein>
<gene>
    <name evidence="3" type="ORF">KI387_006172</name>
</gene>
<feature type="compositionally biased region" description="Polar residues" evidence="2">
    <location>
        <begin position="500"/>
        <end position="509"/>
    </location>
</feature>
<accession>A0AA38GPE6</accession>
<dbReference type="PANTHER" id="PTHR33701:SF2">
    <property type="entry name" value="TRANSMEMBRANE PROTEIN"/>
    <property type="match status" value="1"/>
</dbReference>
<keyword evidence="4" id="KW-1185">Reference proteome</keyword>
<proteinExistence type="predicted"/>
<evidence type="ECO:0000256" key="2">
    <source>
        <dbReference type="SAM" id="MobiDB-lite"/>
    </source>
</evidence>
<feature type="compositionally biased region" description="Basic and acidic residues" evidence="2">
    <location>
        <begin position="122"/>
        <end position="138"/>
    </location>
</feature>
<feature type="region of interest" description="Disordered" evidence="2">
    <location>
        <begin position="500"/>
        <end position="523"/>
    </location>
</feature>
<evidence type="ECO:0000256" key="1">
    <source>
        <dbReference type="SAM" id="Coils"/>
    </source>
</evidence>
<organism evidence="3 4">
    <name type="scientific">Taxus chinensis</name>
    <name type="common">Chinese yew</name>
    <name type="synonym">Taxus wallichiana var. chinensis</name>
    <dbReference type="NCBI Taxonomy" id="29808"/>
    <lineage>
        <taxon>Eukaryota</taxon>
        <taxon>Viridiplantae</taxon>
        <taxon>Streptophyta</taxon>
        <taxon>Embryophyta</taxon>
        <taxon>Tracheophyta</taxon>
        <taxon>Spermatophyta</taxon>
        <taxon>Pinopsida</taxon>
        <taxon>Pinidae</taxon>
        <taxon>Conifers II</taxon>
        <taxon>Cupressales</taxon>
        <taxon>Taxaceae</taxon>
        <taxon>Taxus</taxon>
    </lineage>
</organism>
<name>A0AA38GPE6_TAXCH</name>
<feature type="compositionally biased region" description="Polar residues" evidence="2">
    <location>
        <begin position="21"/>
        <end position="33"/>
    </location>
</feature>
<reference evidence="3 4" key="1">
    <citation type="journal article" date="2021" name="Nat. Plants">
        <title>The Taxus genome provides insights into paclitaxel biosynthesis.</title>
        <authorList>
            <person name="Xiong X."/>
            <person name="Gou J."/>
            <person name="Liao Q."/>
            <person name="Li Y."/>
            <person name="Zhou Q."/>
            <person name="Bi G."/>
            <person name="Li C."/>
            <person name="Du R."/>
            <person name="Wang X."/>
            <person name="Sun T."/>
            <person name="Guo L."/>
            <person name="Liang H."/>
            <person name="Lu P."/>
            <person name="Wu Y."/>
            <person name="Zhang Z."/>
            <person name="Ro D.K."/>
            <person name="Shang Y."/>
            <person name="Huang S."/>
            <person name="Yan J."/>
        </authorList>
    </citation>
    <scope>NUCLEOTIDE SEQUENCE [LARGE SCALE GENOMIC DNA]</scope>
    <source>
        <strain evidence="3">Ta-2019</strain>
    </source>
</reference>
<dbReference type="EMBL" id="JAHRHJ020000002">
    <property type="protein sequence ID" value="KAH9325994.1"/>
    <property type="molecule type" value="Genomic_DNA"/>
</dbReference>